<dbReference type="Proteomes" id="UP000204671">
    <property type="component" value="Segment"/>
</dbReference>
<sequence length="428" mass="50269">MASKGDYYYFTPRDLVNFVNTLLCHKINAIAVKMLTMKEEDFLSQVWLPYIQGFQTAHDLGRDSDKCGAAGDEFQEVFLDERKFIDFMTSFRRSVFISYGDEWRHRSSHFMADVFWSDNLRQFWMMIFGECFHVNMSPCKRLYVDMLPYYYLAKMTTENRHLIEWEYMNPCPATHVRRNKMTGMNFCSQGVVIDNEYPDNQMGCYNIDEHPLPGGIRWSGNTEYRTGYVHVNKVKWLGVTDKVSDMEETSSDEEVPSSQEKYMKSKEKKEQPKTSEKKDDEPANKKRKFCLTSAALEKQKLELGKFFRMEEEPINIKLYDLEEGKEHHVHEAIRIDGTNSKFAKKKDEHGNVIDDFKVIVCDGENNLYGFFANTQLNKLFNKWHSTKKYSMKPEHNISLKVSQIQEVRNGKMCIVKMAINDDVKCFAR</sequence>
<proteinExistence type="predicted"/>
<evidence type="ECO:0000313" key="3">
    <source>
        <dbReference type="Proteomes" id="UP000204671"/>
    </source>
</evidence>
<gene>
    <name evidence="2" type="primary">NS2</name>
</gene>
<protein>
    <submittedName>
        <fullName evidence="2">Non-structural protein 2</fullName>
    </submittedName>
</protein>
<name>Q4JRC3_9VIRU</name>
<evidence type="ECO:0000256" key="1">
    <source>
        <dbReference type="SAM" id="MobiDB-lite"/>
    </source>
</evidence>
<dbReference type="GeneID" id="3562190"/>
<feature type="region of interest" description="Disordered" evidence="1">
    <location>
        <begin position="245"/>
        <end position="284"/>
    </location>
</feature>
<feature type="compositionally biased region" description="Basic and acidic residues" evidence="1">
    <location>
        <begin position="261"/>
        <end position="284"/>
    </location>
</feature>
<accession>Q4JRC3</accession>
<dbReference type="OrthoDB" id="3143at10239"/>
<dbReference type="RefSeq" id="YP_271914.1">
    <property type="nucleotide sequence ID" value="NC_007218.1"/>
</dbReference>
<evidence type="ECO:0000313" key="2">
    <source>
        <dbReference type="EMBL" id="AAY84083.1"/>
    </source>
</evidence>
<feature type="compositionally biased region" description="Acidic residues" evidence="1">
    <location>
        <begin position="246"/>
        <end position="255"/>
    </location>
</feature>
<dbReference type="KEGG" id="vg:3562190"/>
<reference evidence="2 3" key="1">
    <citation type="journal article" date="2006" name="Virology">
        <title>Complete nucleotide sequence and genomic organization of hepatopancreatic parvovirus (HPV) of Penaeus monodon.</title>
        <authorList>
            <person name="Sukhumsirichart W."/>
            <person name="Attasart P."/>
            <person name="Boonsaeng V."/>
            <person name="Panyim S."/>
        </authorList>
    </citation>
    <scope>NUCLEOTIDE SEQUENCE [LARGE SCALE GENOMIC DNA]</scope>
</reference>
<organism evidence="2 3">
    <name type="scientific">Penaeus monodon hepandensovirus 1</name>
    <dbReference type="NCBI Taxonomy" id="1513204"/>
    <lineage>
        <taxon>Viruses</taxon>
        <taxon>Monodnaviria</taxon>
        <taxon>Shotokuvirae</taxon>
        <taxon>Cossaviricota</taxon>
        <taxon>Quintoviricetes</taxon>
        <taxon>Piccovirales</taxon>
        <taxon>Parvoviridae</taxon>
        <taxon>Hamaparvovirinae</taxon>
        <taxon>Hepanhamaparvovirus</taxon>
        <taxon>Hepanhamaparvovirus decapod1</taxon>
        <taxon>Decapod hepandensovirus 1</taxon>
    </lineage>
</organism>
<dbReference type="EMBL" id="DQ002873">
    <property type="protein sequence ID" value="AAY84083.1"/>
    <property type="molecule type" value="Genomic_DNA"/>
</dbReference>